<name>A0A846RWR3_9MICO</name>
<evidence type="ECO:0000313" key="3">
    <source>
        <dbReference type="EMBL" id="NJC56406.1"/>
    </source>
</evidence>
<organism evidence="3 4">
    <name type="scientific">Brevibacterium marinum</name>
    <dbReference type="NCBI Taxonomy" id="418643"/>
    <lineage>
        <taxon>Bacteria</taxon>
        <taxon>Bacillati</taxon>
        <taxon>Actinomycetota</taxon>
        <taxon>Actinomycetes</taxon>
        <taxon>Micrococcales</taxon>
        <taxon>Brevibacteriaceae</taxon>
        <taxon>Brevibacterium</taxon>
    </lineage>
</organism>
<dbReference type="SUPFAM" id="SSF53448">
    <property type="entry name" value="Nucleotide-diphospho-sugar transferases"/>
    <property type="match status" value="1"/>
</dbReference>
<accession>A0A846RWR3</accession>
<gene>
    <name evidence="3" type="ORF">BKA07_001441</name>
</gene>
<dbReference type="CDD" id="cd04182">
    <property type="entry name" value="GT_2_like_f"/>
    <property type="match status" value="1"/>
</dbReference>
<dbReference type="GO" id="GO:0016779">
    <property type="term" value="F:nucleotidyltransferase activity"/>
    <property type="evidence" value="ECO:0007669"/>
    <property type="project" value="UniProtKB-ARBA"/>
</dbReference>
<reference evidence="3 4" key="1">
    <citation type="submission" date="2020-03" db="EMBL/GenBank/DDBJ databases">
        <title>Sequencing the genomes of 1000 actinobacteria strains.</title>
        <authorList>
            <person name="Klenk H.-P."/>
        </authorList>
    </citation>
    <scope>NUCLEOTIDE SEQUENCE [LARGE SCALE GENOMIC DNA]</scope>
    <source>
        <strain evidence="3 4">DSM 18964</strain>
    </source>
</reference>
<dbReference type="AlphaFoldDB" id="A0A846RWR3"/>
<dbReference type="EMBL" id="JAATJN010000001">
    <property type="protein sequence ID" value="NJC56406.1"/>
    <property type="molecule type" value="Genomic_DNA"/>
</dbReference>
<proteinExistence type="predicted"/>
<evidence type="ECO:0000256" key="1">
    <source>
        <dbReference type="SAM" id="MobiDB-lite"/>
    </source>
</evidence>
<sequence length="221" mass="22493">MIAADPAGLVLAAGAGRRLGLGPKALLEVDGRPLIRSVAEALLSGGCTDVTVVTGAYADEVVDIVTGHSHIHVAHNPDWAAGMGASLRCGLRTIGPDRTIVVMPVDHPGISAAEVQRVIAAHRPGGITAAAHRDPLGRARRGHPVLFDAEWTAAAATAAYDDVGARELLAAHSDIVTSVDCSDLSDGGDIDVPADLTRLTGDGSRLSSVGADSDAAPRCRG</sequence>
<evidence type="ECO:0000259" key="2">
    <source>
        <dbReference type="Pfam" id="PF12804"/>
    </source>
</evidence>
<dbReference type="Pfam" id="PF12804">
    <property type="entry name" value="NTP_transf_3"/>
    <property type="match status" value="1"/>
</dbReference>
<dbReference type="Gene3D" id="3.90.550.10">
    <property type="entry name" value="Spore Coat Polysaccharide Biosynthesis Protein SpsA, Chain A"/>
    <property type="match status" value="1"/>
</dbReference>
<dbReference type="GO" id="GO:0016491">
    <property type="term" value="F:oxidoreductase activity"/>
    <property type="evidence" value="ECO:0007669"/>
    <property type="project" value="UniProtKB-KW"/>
</dbReference>
<evidence type="ECO:0000313" key="4">
    <source>
        <dbReference type="Proteomes" id="UP000576792"/>
    </source>
</evidence>
<dbReference type="PANTHER" id="PTHR43777">
    <property type="entry name" value="MOLYBDENUM COFACTOR CYTIDYLYLTRANSFERASE"/>
    <property type="match status" value="1"/>
</dbReference>
<dbReference type="PANTHER" id="PTHR43777:SF1">
    <property type="entry name" value="MOLYBDENUM COFACTOR CYTIDYLYLTRANSFERASE"/>
    <property type="match status" value="1"/>
</dbReference>
<feature type="region of interest" description="Disordered" evidence="1">
    <location>
        <begin position="201"/>
        <end position="221"/>
    </location>
</feature>
<protein>
    <submittedName>
        <fullName evidence="3">Nicotine blue oxidoreductase</fullName>
        <ecNumber evidence="3">1.1.1.328</ecNumber>
    </submittedName>
</protein>
<feature type="domain" description="MobA-like NTP transferase" evidence="2">
    <location>
        <begin position="8"/>
        <end position="174"/>
    </location>
</feature>
<dbReference type="EC" id="1.1.1.328" evidence="3"/>
<dbReference type="Proteomes" id="UP000576792">
    <property type="component" value="Unassembled WGS sequence"/>
</dbReference>
<dbReference type="RefSeq" id="WP_167950286.1">
    <property type="nucleotide sequence ID" value="NZ_BAAAPQ010000026.1"/>
</dbReference>
<keyword evidence="4" id="KW-1185">Reference proteome</keyword>
<keyword evidence="3" id="KW-0560">Oxidoreductase</keyword>
<dbReference type="InterPro" id="IPR029044">
    <property type="entry name" value="Nucleotide-diphossugar_trans"/>
</dbReference>
<dbReference type="InterPro" id="IPR025877">
    <property type="entry name" value="MobA-like_NTP_Trfase"/>
</dbReference>
<comment type="caution">
    <text evidence="3">The sequence shown here is derived from an EMBL/GenBank/DDBJ whole genome shotgun (WGS) entry which is preliminary data.</text>
</comment>